<dbReference type="SMART" id="SM00060">
    <property type="entry name" value="FN3"/>
    <property type="match status" value="3"/>
</dbReference>
<name>A0A9J6G829_HAELO</name>
<feature type="region of interest" description="Disordered" evidence="9">
    <location>
        <begin position="329"/>
        <end position="488"/>
    </location>
</feature>
<dbReference type="GO" id="GO:0005524">
    <property type="term" value="F:ATP binding"/>
    <property type="evidence" value="ECO:0007669"/>
    <property type="project" value="UniProtKB-UniRule"/>
</dbReference>
<dbReference type="Proteomes" id="UP000821853">
    <property type="component" value="Chromosome 3"/>
</dbReference>
<evidence type="ECO:0000256" key="1">
    <source>
        <dbReference type="ARBA" id="ARBA00004167"/>
    </source>
</evidence>
<keyword evidence="7" id="KW-0675">Receptor</keyword>
<keyword evidence="4 8" id="KW-0067">ATP-binding</keyword>
<feature type="binding site" evidence="8">
    <location>
        <position position="796"/>
    </location>
    <ligand>
        <name>ATP</name>
        <dbReference type="ChEBI" id="CHEBI:30616"/>
    </ligand>
</feature>
<reference evidence="12 13" key="1">
    <citation type="journal article" date="2020" name="Cell">
        <title>Large-Scale Comparative Analyses of Tick Genomes Elucidate Their Genetic Diversity and Vector Capacities.</title>
        <authorList>
            <consortium name="Tick Genome and Microbiome Consortium (TIGMIC)"/>
            <person name="Jia N."/>
            <person name="Wang J."/>
            <person name="Shi W."/>
            <person name="Du L."/>
            <person name="Sun Y."/>
            <person name="Zhan W."/>
            <person name="Jiang J.F."/>
            <person name="Wang Q."/>
            <person name="Zhang B."/>
            <person name="Ji P."/>
            <person name="Bell-Sakyi L."/>
            <person name="Cui X.M."/>
            <person name="Yuan T.T."/>
            <person name="Jiang B.G."/>
            <person name="Yang W.F."/>
            <person name="Lam T.T."/>
            <person name="Chang Q.C."/>
            <person name="Ding S.J."/>
            <person name="Wang X.J."/>
            <person name="Zhu J.G."/>
            <person name="Ruan X.D."/>
            <person name="Zhao L."/>
            <person name="Wei J.T."/>
            <person name="Ye R.Z."/>
            <person name="Que T.C."/>
            <person name="Du C.H."/>
            <person name="Zhou Y.H."/>
            <person name="Cheng J.X."/>
            <person name="Dai P.F."/>
            <person name="Guo W.B."/>
            <person name="Han X.H."/>
            <person name="Huang E.J."/>
            <person name="Li L.F."/>
            <person name="Wei W."/>
            <person name="Gao Y.C."/>
            <person name="Liu J.Z."/>
            <person name="Shao H.Z."/>
            <person name="Wang X."/>
            <person name="Wang C.C."/>
            <person name="Yang T.C."/>
            <person name="Huo Q.B."/>
            <person name="Li W."/>
            <person name="Chen H.Y."/>
            <person name="Chen S.E."/>
            <person name="Zhou L.G."/>
            <person name="Ni X.B."/>
            <person name="Tian J.H."/>
            <person name="Sheng Y."/>
            <person name="Liu T."/>
            <person name="Pan Y.S."/>
            <person name="Xia L.Y."/>
            <person name="Li J."/>
            <person name="Zhao F."/>
            <person name="Cao W.C."/>
        </authorList>
    </citation>
    <scope>NUCLEOTIDE SEQUENCE [LARGE SCALE GENOMIC DNA]</scope>
    <source>
        <strain evidence="12">HaeL-2018</strain>
    </source>
</reference>
<comment type="caution">
    <text evidence="12">The sequence shown here is derived from an EMBL/GenBank/DDBJ whole genome shotgun (WGS) entry which is preliminary data.</text>
</comment>
<evidence type="ECO:0000313" key="13">
    <source>
        <dbReference type="Proteomes" id="UP000821853"/>
    </source>
</evidence>
<dbReference type="PROSITE" id="PS50853">
    <property type="entry name" value="FN3"/>
    <property type="match status" value="1"/>
</dbReference>
<dbReference type="InterPro" id="IPR036941">
    <property type="entry name" value="Rcpt_L-dom_sf"/>
</dbReference>
<feature type="compositionally biased region" description="Basic and acidic residues" evidence="9">
    <location>
        <begin position="346"/>
        <end position="359"/>
    </location>
</feature>
<dbReference type="Gene3D" id="3.80.20.20">
    <property type="entry name" value="Receptor L-domain"/>
    <property type="match status" value="1"/>
</dbReference>
<evidence type="ECO:0000259" key="11">
    <source>
        <dbReference type="PROSITE" id="PS50853"/>
    </source>
</evidence>
<dbReference type="InterPro" id="IPR013783">
    <property type="entry name" value="Ig-like_fold"/>
</dbReference>
<dbReference type="AlphaFoldDB" id="A0A9J6G829"/>
<dbReference type="InterPro" id="IPR050449">
    <property type="entry name" value="Ephrin_rcpt_TKs"/>
</dbReference>
<dbReference type="PANTHER" id="PTHR46877">
    <property type="entry name" value="EPH RECEPTOR A5"/>
    <property type="match status" value="1"/>
</dbReference>
<feature type="domain" description="Fibronectin type-III" evidence="11">
    <location>
        <begin position="593"/>
        <end position="692"/>
    </location>
</feature>
<dbReference type="InterPro" id="IPR003961">
    <property type="entry name" value="FN3_dom"/>
</dbReference>
<dbReference type="EMBL" id="JABSTR010000005">
    <property type="protein sequence ID" value="KAH9370688.1"/>
    <property type="molecule type" value="Genomic_DNA"/>
</dbReference>
<dbReference type="SUPFAM" id="SSF56112">
    <property type="entry name" value="Protein kinase-like (PK-like)"/>
    <property type="match status" value="1"/>
</dbReference>
<gene>
    <name evidence="12" type="ORF">HPB48_014005</name>
</gene>
<dbReference type="Gene3D" id="3.30.200.20">
    <property type="entry name" value="Phosphorylase Kinase, domain 1"/>
    <property type="match status" value="1"/>
</dbReference>
<evidence type="ECO:0000256" key="6">
    <source>
        <dbReference type="ARBA" id="ARBA00023136"/>
    </source>
</evidence>
<feature type="compositionally biased region" description="Basic and acidic residues" evidence="9">
    <location>
        <begin position="385"/>
        <end position="394"/>
    </location>
</feature>
<dbReference type="CDD" id="cd00063">
    <property type="entry name" value="FN3"/>
    <property type="match status" value="2"/>
</dbReference>
<evidence type="ECO:0000256" key="2">
    <source>
        <dbReference type="ARBA" id="ARBA00022692"/>
    </source>
</evidence>
<evidence type="ECO:0000256" key="8">
    <source>
        <dbReference type="PROSITE-ProRule" id="PRU10141"/>
    </source>
</evidence>
<feature type="compositionally biased region" description="Low complexity" evidence="9">
    <location>
        <begin position="443"/>
        <end position="488"/>
    </location>
</feature>
<evidence type="ECO:0000256" key="3">
    <source>
        <dbReference type="ARBA" id="ARBA00022741"/>
    </source>
</evidence>
<evidence type="ECO:0000256" key="4">
    <source>
        <dbReference type="ARBA" id="ARBA00022840"/>
    </source>
</evidence>
<sequence length="804" mass="88023">MHIVVACSEGRYRFHSPAGNIIKELEANLDMIEEIRDYLKVTRSNQLISLNFLKNLRIIHGKALDRTHYSLIVLDNQNLQMLWDWSSRPANLTLTVSSGKVFFHINPKLCMSHIVELKKYTTIKEWSEQDVSPHTNGDRAACDIHKINATLDHVGNKVAVVKWSLQGLKTDGGSGGELLLMSVASSFVLPLSPFQNVTLYDGRDACKGDVWKMADADPGVNMQIISHLRPFTQYAVYVKAYTLPTVATAQGAQSNITYFKTLPAAPSQPQNLKAHPAKDSKLLISWMPPKYLNGDVRYYRVVGIAQPSTTQHQYLGETRDYCIDPAREIRWKPDGKGPLGPTSPDPLDKPALKPADKSPTKPPTCKACPPCAGPRDREEAELEVEERTSFEDAVHNIVFKKRPEKEKGSGGERHKRSYLSGPSEAGRNNDLAGDGAATGGSTEGSTATSPAPLLSLPPGDSSSSSSPAVPSSSSSSFPLKSAAPGAPSARGGLDGFDVCNLPPGNASSGEHSFCSWVSNQTQMLQEGLHHFTEYSIRVLACHRKLMGRTKELYECDTDVKHEDVPMCCSVESITRIRTLPLANADDIDSSSVVVQHENSTSPDGAGGGLFVKWAPPPDPNGFIVTYQVEYKMVNQEKFKPFQFCVSHSEFLRHGGRVIHGLAPGNYSFRVMAASLAGPGNWTQPVYFVISERTEVMPQGAIIAICLVAVVTVAAITAVLCFLYQKKKRNPEVPNGLLYSSTNPEYVSSVYEPDEWEVPRESIQLVKALGQGSFGMVYEGLIYNLKPDLPETKCAVKVRHGTPKS</sequence>
<keyword evidence="3 8" id="KW-0547">Nucleotide-binding</keyword>
<dbReference type="Gene3D" id="2.60.40.10">
    <property type="entry name" value="Immunoglobulins"/>
    <property type="match status" value="4"/>
</dbReference>
<accession>A0A9J6G829</accession>
<dbReference type="InterPro" id="IPR000494">
    <property type="entry name" value="Rcpt_L-dom"/>
</dbReference>
<dbReference type="InterPro" id="IPR017441">
    <property type="entry name" value="Protein_kinase_ATP_BS"/>
</dbReference>
<dbReference type="Pfam" id="PF00041">
    <property type="entry name" value="fn3"/>
    <property type="match status" value="1"/>
</dbReference>
<dbReference type="SUPFAM" id="SSF49265">
    <property type="entry name" value="Fibronectin type III"/>
    <property type="match status" value="2"/>
</dbReference>
<dbReference type="SUPFAM" id="SSF52058">
    <property type="entry name" value="L domain-like"/>
    <property type="match status" value="1"/>
</dbReference>
<keyword evidence="6 10" id="KW-0472">Membrane</keyword>
<comment type="subcellular location">
    <subcellularLocation>
        <location evidence="1">Membrane</location>
        <topology evidence="1">Single-pass membrane protein</topology>
    </subcellularLocation>
</comment>
<dbReference type="OrthoDB" id="5809444at2759"/>
<protein>
    <recommendedName>
        <fullName evidence="11">Fibronectin type-III domain-containing protein</fullName>
    </recommendedName>
</protein>
<feature type="transmembrane region" description="Helical" evidence="10">
    <location>
        <begin position="700"/>
        <end position="723"/>
    </location>
</feature>
<dbReference type="GO" id="GO:0005886">
    <property type="term" value="C:plasma membrane"/>
    <property type="evidence" value="ECO:0007669"/>
    <property type="project" value="TreeGrafter"/>
</dbReference>
<dbReference type="PROSITE" id="PS00107">
    <property type="entry name" value="PROTEIN_KINASE_ATP"/>
    <property type="match status" value="1"/>
</dbReference>
<evidence type="ECO:0000313" key="12">
    <source>
        <dbReference type="EMBL" id="KAH9370688.1"/>
    </source>
</evidence>
<dbReference type="InterPro" id="IPR011009">
    <property type="entry name" value="Kinase-like_dom_sf"/>
</dbReference>
<dbReference type="PANTHER" id="PTHR46877:SF14">
    <property type="entry name" value="RECEPTOR PROTEIN-TYROSINE KINASE"/>
    <property type="match status" value="1"/>
</dbReference>
<feature type="compositionally biased region" description="Basic and acidic residues" evidence="9">
    <location>
        <begin position="401"/>
        <end position="412"/>
    </location>
</feature>
<evidence type="ECO:0000256" key="5">
    <source>
        <dbReference type="ARBA" id="ARBA00022989"/>
    </source>
</evidence>
<evidence type="ECO:0000256" key="9">
    <source>
        <dbReference type="SAM" id="MobiDB-lite"/>
    </source>
</evidence>
<dbReference type="Pfam" id="PF01030">
    <property type="entry name" value="Recep_L_domain"/>
    <property type="match status" value="1"/>
</dbReference>
<keyword evidence="5 10" id="KW-1133">Transmembrane helix</keyword>
<evidence type="ECO:0000256" key="10">
    <source>
        <dbReference type="SAM" id="Phobius"/>
    </source>
</evidence>
<evidence type="ECO:0000256" key="7">
    <source>
        <dbReference type="ARBA" id="ARBA00023170"/>
    </source>
</evidence>
<dbReference type="InterPro" id="IPR036116">
    <property type="entry name" value="FN3_sf"/>
</dbReference>
<proteinExistence type="predicted"/>
<keyword evidence="2 10" id="KW-0812">Transmembrane</keyword>
<keyword evidence="13" id="KW-1185">Reference proteome</keyword>
<organism evidence="12 13">
    <name type="scientific">Haemaphysalis longicornis</name>
    <name type="common">Bush tick</name>
    <dbReference type="NCBI Taxonomy" id="44386"/>
    <lineage>
        <taxon>Eukaryota</taxon>
        <taxon>Metazoa</taxon>
        <taxon>Ecdysozoa</taxon>
        <taxon>Arthropoda</taxon>
        <taxon>Chelicerata</taxon>
        <taxon>Arachnida</taxon>
        <taxon>Acari</taxon>
        <taxon>Parasitiformes</taxon>
        <taxon>Ixodida</taxon>
        <taxon>Ixodoidea</taxon>
        <taxon>Ixodidae</taxon>
        <taxon>Haemaphysalinae</taxon>
        <taxon>Haemaphysalis</taxon>
    </lineage>
</organism>
<dbReference type="VEuPathDB" id="VectorBase:HLOH_055950"/>